<dbReference type="EMBL" id="CP002903">
    <property type="protein sequence ID" value="AEJ60302.1"/>
    <property type="molecule type" value="Genomic_DNA"/>
</dbReference>
<dbReference type="RefSeq" id="WP_014623711.1">
    <property type="nucleotide sequence ID" value="NC_017583.1"/>
</dbReference>
<evidence type="ECO:0000313" key="2">
    <source>
        <dbReference type="Proteomes" id="UP000007254"/>
    </source>
</evidence>
<organism evidence="1 2">
    <name type="scientific">Winmispira thermophila (strain ATCC 700085 / DSM 6578 / Z-1203)</name>
    <name type="common">Spirochaeta thermophila</name>
    <dbReference type="NCBI Taxonomy" id="869211"/>
    <lineage>
        <taxon>Bacteria</taxon>
        <taxon>Pseudomonadati</taxon>
        <taxon>Spirochaetota</taxon>
        <taxon>Spirochaetia</taxon>
        <taxon>Winmispirales</taxon>
        <taxon>Winmispiraceae</taxon>
        <taxon>Winmispira</taxon>
    </lineage>
</organism>
<evidence type="ECO:0008006" key="3">
    <source>
        <dbReference type="Google" id="ProtNLM"/>
    </source>
</evidence>
<name>G0GB00_WINT7</name>
<keyword evidence="2" id="KW-1185">Reference proteome</keyword>
<proteinExistence type="predicted"/>
<dbReference type="InterPro" id="IPR038636">
    <property type="entry name" value="Wzi_sf"/>
</dbReference>
<dbReference type="KEGG" id="stq:Spith_0015"/>
<dbReference type="AlphaFoldDB" id="G0GB00"/>
<dbReference type="HOGENOM" id="CLU_480541_0_0_12"/>
<accession>G0GB00</accession>
<reference evidence="1 2" key="1">
    <citation type="submission" date="2011-06" db="EMBL/GenBank/DDBJ databases">
        <title>The complete genome of Spirochaeta thermophila DSM 6578.</title>
        <authorList>
            <consortium name="US DOE Joint Genome Institute (JGI-PGF)"/>
            <person name="Lucas S."/>
            <person name="Lapidus A."/>
            <person name="Bruce D."/>
            <person name="Goodwin L."/>
            <person name="Pitluck S."/>
            <person name="Peters L."/>
            <person name="Kyrpides N."/>
            <person name="Mavromatis K."/>
            <person name="Ivanova N."/>
            <person name="Mikailova N."/>
            <person name="Pagani I."/>
            <person name="Chertkov O."/>
            <person name="Detter J.C."/>
            <person name="Tapia R."/>
            <person name="Han C."/>
            <person name="Land M."/>
            <person name="Hauser L."/>
            <person name="Markowitz V."/>
            <person name="Cheng J.-F."/>
            <person name="Hugenholtz P."/>
            <person name="Woyke T."/>
            <person name="Wu D."/>
            <person name="Spring S."/>
            <person name="Merkhoffer B."/>
            <person name="Schneider S."/>
            <person name="Klenk H.-P."/>
            <person name="Eisen J.A."/>
        </authorList>
    </citation>
    <scope>NUCLEOTIDE SEQUENCE [LARGE SCALE GENOMIC DNA]</scope>
    <source>
        <strain evidence="2">ATCC 700085 / DSM 6578 / Z-1203</strain>
    </source>
</reference>
<dbReference type="STRING" id="869211.Spith_0015"/>
<dbReference type="Gene3D" id="2.40.160.130">
    <property type="entry name" value="Capsule assembly protein Wzi"/>
    <property type="match status" value="1"/>
</dbReference>
<gene>
    <name evidence="1" type="ordered locus">Spith_0015</name>
</gene>
<evidence type="ECO:0000313" key="1">
    <source>
        <dbReference type="EMBL" id="AEJ60302.1"/>
    </source>
</evidence>
<sequence length="540" mass="60655">MRRLWTVVWLLVGVGFLGSASPGLDPADEIYTFLALCEGAGYVDHLPPLKPYPETVLRELLSQVVDRSTGLVRERALQYLDQVGTETSIEGSGGVDLRMNASGEFFGIGGGGIDARMYPASGVEILADWGLYLVDKQEGASLALARPPRRDLLMEGMALSSYETLQMDLVADSSDFEIGERTYYVKQSIHSAVTLGSSDLFFQAGLMRSSYGVWDEEGIVISQDAPHAPRFDLVWRTPWFTYTWLYMELVATDNEGAGSCRGKHLRLQGLSIPIFPWLSFGIWETVIWGPEFDLYYFLPLSQLTYQQIYAGAPDNSLFGLSLAARLPHGIKATLEVYVDDAEFYDLVEFNFNTLYKASLRAGLQWSAFTPFLAGISLDYLLITPYMYTHRDSSDVNYLNYTHDGVNLGPALPPNSDRIQVKAVLTPVSSLRWIPSLRFIRHGNASEGYENVEPGDGSIFDDGYTEDGYPTFDAQPTRFLTQEVIEKTLQITQQLSYKVPAFHGVLELEGGYTYEYIWNVDLEEGREAANHYFWFGTRFSW</sequence>
<protein>
    <recommendedName>
        <fullName evidence="3">Capsule assembly Wzi family protein</fullName>
    </recommendedName>
</protein>
<dbReference type="Proteomes" id="UP000007254">
    <property type="component" value="Chromosome"/>
</dbReference>